<protein>
    <submittedName>
        <fullName evidence="2">Uncharacterized protein</fullName>
    </submittedName>
</protein>
<dbReference type="RefSeq" id="WP_141642996.1">
    <property type="nucleotide sequence ID" value="NZ_VIFM01000046.1"/>
</dbReference>
<accession>A0A540X217</accession>
<proteinExistence type="predicted"/>
<dbReference type="EMBL" id="VIFM01000046">
    <property type="protein sequence ID" value="TQF15301.1"/>
    <property type="molecule type" value="Genomic_DNA"/>
</dbReference>
<dbReference type="OrthoDB" id="9982731at2"/>
<name>A0A540X217_9BACT</name>
<evidence type="ECO:0000313" key="2">
    <source>
        <dbReference type="EMBL" id="TQF15301.1"/>
    </source>
</evidence>
<evidence type="ECO:0000256" key="1">
    <source>
        <dbReference type="SAM" id="MobiDB-lite"/>
    </source>
</evidence>
<comment type="caution">
    <text evidence="2">The sequence shown here is derived from an EMBL/GenBank/DDBJ whole genome shotgun (WGS) entry which is preliminary data.</text>
</comment>
<sequence length="88" mass="9890">MWSTSASGWDEGPRRRRILGRMRRPSGSRGLGVEPMTFAVLEALGERHQSPRRPGKRWRRSALRTRGGGAGEARDEEALDFEVAIASW</sequence>
<feature type="region of interest" description="Disordered" evidence="1">
    <location>
        <begin position="1"/>
        <end position="31"/>
    </location>
</feature>
<dbReference type="Proteomes" id="UP000315369">
    <property type="component" value="Unassembled WGS sequence"/>
</dbReference>
<organism evidence="2 3">
    <name type="scientific">Myxococcus llanfairpwllgwyngyllgogerychwyrndrobwllllantysiliogogogochensis</name>
    <dbReference type="NCBI Taxonomy" id="2590453"/>
    <lineage>
        <taxon>Bacteria</taxon>
        <taxon>Pseudomonadati</taxon>
        <taxon>Myxococcota</taxon>
        <taxon>Myxococcia</taxon>
        <taxon>Myxococcales</taxon>
        <taxon>Cystobacterineae</taxon>
        <taxon>Myxococcaceae</taxon>
        <taxon>Myxococcus</taxon>
    </lineage>
</organism>
<feature type="region of interest" description="Disordered" evidence="1">
    <location>
        <begin position="45"/>
        <end position="74"/>
    </location>
</feature>
<feature type="compositionally biased region" description="Basic residues" evidence="1">
    <location>
        <begin position="14"/>
        <end position="26"/>
    </location>
</feature>
<feature type="compositionally biased region" description="Basic residues" evidence="1">
    <location>
        <begin position="50"/>
        <end position="63"/>
    </location>
</feature>
<evidence type="ECO:0000313" key="3">
    <source>
        <dbReference type="Proteomes" id="UP000315369"/>
    </source>
</evidence>
<gene>
    <name evidence="2" type="ORF">FJV41_14120</name>
</gene>
<keyword evidence="3" id="KW-1185">Reference proteome</keyword>
<dbReference type="AlphaFoldDB" id="A0A540X217"/>
<reference evidence="2 3" key="1">
    <citation type="submission" date="2019-06" db="EMBL/GenBank/DDBJ databases">
        <authorList>
            <person name="Livingstone P."/>
            <person name="Whitworth D."/>
        </authorList>
    </citation>
    <scope>NUCLEOTIDE SEQUENCE [LARGE SCALE GENOMIC DNA]</scope>
    <source>
        <strain evidence="2 3">AM401</strain>
    </source>
</reference>